<dbReference type="Proteomes" id="UP000464954">
    <property type="component" value="Chromosome"/>
</dbReference>
<evidence type="ECO:0000313" key="2">
    <source>
        <dbReference type="EMBL" id="QHI70495.1"/>
    </source>
</evidence>
<organism evidence="2 3">
    <name type="scientific">Tichowtungia aerotolerans</name>
    <dbReference type="NCBI Taxonomy" id="2697043"/>
    <lineage>
        <taxon>Bacteria</taxon>
        <taxon>Pseudomonadati</taxon>
        <taxon>Kiritimatiellota</taxon>
        <taxon>Tichowtungiia</taxon>
        <taxon>Tichowtungiales</taxon>
        <taxon>Tichowtungiaceae</taxon>
        <taxon>Tichowtungia</taxon>
    </lineage>
</organism>
<protein>
    <submittedName>
        <fullName evidence="2">Uncharacterized protein</fullName>
    </submittedName>
</protein>
<proteinExistence type="predicted"/>
<feature type="region of interest" description="Disordered" evidence="1">
    <location>
        <begin position="134"/>
        <end position="188"/>
    </location>
</feature>
<sequence>MLNLVPFTEVGSNFDAKFSVRPNGTVGVSSGALKRFDLLKQDTHVLLFYDKDAQIVGVKPTTDDSIPGAIKLIVRQPKANSQQKQPSGHFSAKAFLQFHDIPYKDKKTQSYDAEWSDQYDMILFDLSKPRNVSRASKKAEQVTPVAETPPASPHSVPPPTPNPAPQAPPSPTPSQPPMSQDDDLDVPF</sequence>
<reference evidence="2 3" key="1">
    <citation type="submission" date="2020-01" db="EMBL/GenBank/DDBJ databases">
        <title>Ponticoccus aerotolerans gen. nov., sp. nov., an anaerobic bacterium and proposal of Ponticoccusceae fam. nov., Ponticoccusles ord. nov. and Ponticoccuse classis nov. in the phylum Kiritimatiellaeota.</title>
        <authorList>
            <person name="Zhou L.Y."/>
            <person name="Du Z.J."/>
        </authorList>
    </citation>
    <scope>NUCLEOTIDE SEQUENCE [LARGE SCALE GENOMIC DNA]</scope>
    <source>
        <strain evidence="2 3">S-5007</strain>
    </source>
</reference>
<dbReference type="EMBL" id="CP047593">
    <property type="protein sequence ID" value="QHI70495.1"/>
    <property type="molecule type" value="Genomic_DNA"/>
</dbReference>
<gene>
    <name evidence="2" type="ORF">GT409_13950</name>
</gene>
<name>A0A6P1MHE6_9BACT</name>
<feature type="compositionally biased region" description="Pro residues" evidence="1">
    <location>
        <begin position="150"/>
        <end position="176"/>
    </location>
</feature>
<accession>A0A6P1MHE6</accession>
<keyword evidence="3" id="KW-1185">Reference proteome</keyword>
<evidence type="ECO:0000256" key="1">
    <source>
        <dbReference type="SAM" id="MobiDB-lite"/>
    </source>
</evidence>
<dbReference type="AlphaFoldDB" id="A0A6P1MHE6"/>
<evidence type="ECO:0000313" key="3">
    <source>
        <dbReference type="Proteomes" id="UP000464954"/>
    </source>
</evidence>
<dbReference type="KEGG" id="taer:GT409_13950"/>
<dbReference type="RefSeq" id="WP_160629671.1">
    <property type="nucleotide sequence ID" value="NZ_CP047593.1"/>
</dbReference>